<protein>
    <submittedName>
        <fullName evidence="1">DNA pilot protein</fullName>
    </submittedName>
</protein>
<name>A0A8F5RAX0_9VIRU</name>
<proteinExistence type="predicted"/>
<sequence length="260" mass="29370">MSFLGNIGKGLLGNALDFGWNQLSGVFNAKRDWNYSKKSMAEQYKYNEMAAESTFNRELKAWNLQNEYNSPKAQMERYLAAGLNPNLIYGQSNLGASLSGGTTSPVSGKAVNTRSSFNASLLDSIAAIQQLSLNDKRGRLLDAEINKKNLEGDEINQRINESVARVLWGNTRNNLNTFNLDVARELRDSTIKTAINRAALTESQAGYYRELKRMKEKETKDYIEKGIRPQDSIWIRLLSLLFDRGMDYINKTPASFFINN</sequence>
<reference evidence="1" key="1">
    <citation type="submission" date="2021-04" db="EMBL/GenBank/DDBJ databases">
        <title>Genomes of microviruses identified in yellow-bellied marmot fecal samples.</title>
        <authorList>
            <person name="Varsani A."/>
            <person name="Kraberger S."/>
            <person name="Chatterjee A."/>
            <person name="Richet C."/>
            <person name="Fontenele R.S."/>
            <person name="Schmidlin K."/>
            <person name="Blumstein D.T."/>
        </authorList>
    </citation>
    <scope>NUCLEOTIDE SEQUENCE</scope>
    <source>
        <strain evidence="1">Mar22</strain>
    </source>
</reference>
<dbReference type="EMBL" id="MZ089768">
    <property type="protein sequence ID" value="QXN75085.1"/>
    <property type="molecule type" value="Genomic_DNA"/>
</dbReference>
<organism evidence="1">
    <name type="scientific">Microvirus mar22</name>
    <dbReference type="NCBI Taxonomy" id="2851155"/>
    <lineage>
        <taxon>Viruses</taxon>
        <taxon>Monodnaviria</taxon>
        <taxon>Sangervirae</taxon>
        <taxon>Phixviricota</taxon>
        <taxon>Malgrandaviricetes</taxon>
        <taxon>Petitvirales</taxon>
        <taxon>Microviridae</taxon>
    </lineage>
</organism>
<accession>A0A8F5RAX0</accession>
<evidence type="ECO:0000313" key="1">
    <source>
        <dbReference type="EMBL" id="QXN75085.1"/>
    </source>
</evidence>